<dbReference type="PROSITE" id="PS50089">
    <property type="entry name" value="ZF_RING_2"/>
    <property type="match status" value="1"/>
</dbReference>
<dbReference type="Gene3D" id="3.30.40.10">
    <property type="entry name" value="Zinc/RING finger domain, C3HC4 (zinc finger)"/>
    <property type="match status" value="2"/>
</dbReference>
<dbReference type="GO" id="GO:0061630">
    <property type="term" value="F:ubiquitin protein ligase activity"/>
    <property type="evidence" value="ECO:0007669"/>
    <property type="project" value="TreeGrafter"/>
</dbReference>
<dbReference type="PROSITE" id="PS50016">
    <property type="entry name" value="ZF_PHD_2"/>
    <property type="match status" value="1"/>
</dbReference>
<dbReference type="SUPFAM" id="SSF57850">
    <property type="entry name" value="RING/U-box"/>
    <property type="match status" value="1"/>
</dbReference>
<feature type="compositionally biased region" description="Low complexity" evidence="5">
    <location>
        <begin position="734"/>
        <end position="749"/>
    </location>
</feature>
<protein>
    <recommendedName>
        <fullName evidence="10">RING-type domain-containing protein</fullName>
    </recommendedName>
</protein>
<keyword evidence="2 4" id="KW-0863">Zinc-finger</keyword>
<dbReference type="InterPro" id="IPR031736">
    <property type="entry name" value="REXO1-like_dom"/>
</dbReference>
<dbReference type="SUPFAM" id="SSF57903">
    <property type="entry name" value="FYVE/PHD zinc finger"/>
    <property type="match status" value="1"/>
</dbReference>
<dbReference type="InterPro" id="IPR001965">
    <property type="entry name" value="Znf_PHD"/>
</dbReference>
<dbReference type="PANTHER" id="PTHR15315:SF26">
    <property type="entry name" value="E3 UBIQUITIN-PROTEIN LIGASE NRDP1"/>
    <property type="match status" value="1"/>
</dbReference>
<keyword evidence="3" id="KW-0862">Zinc</keyword>
<feature type="region of interest" description="Disordered" evidence="5">
    <location>
        <begin position="701"/>
        <end position="774"/>
    </location>
</feature>
<feature type="compositionally biased region" description="Polar residues" evidence="5">
    <location>
        <begin position="991"/>
        <end position="1015"/>
    </location>
</feature>
<feature type="compositionally biased region" description="Basic and acidic residues" evidence="5">
    <location>
        <begin position="1138"/>
        <end position="1165"/>
    </location>
</feature>
<dbReference type="EMBL" id="RWGY01000009">
    <property type="protein sequence ID" value="TVU35279.1"/>
    <property type="molecule type" value="Genomic_DNA"/>
</dbReference>
<dbReference type="PANTHER" id="PTHR15315">
    <property type="entry name" value="RING FINGER PROTEIN 41, 151"/>
    <property type="match status" value="1"/>
</dbReference>
<evidence type="ECO:0000256" key="3">
    <source>
        <dbReference type="ARBA" id="ARBA00022833"/>
    </source>
</evidence>
<feature type="compositionally biased region" description="Polar residues" evidence="5">
    <location>
        <begin position="1031"/>
        <end position="1047"/>
    </location>
</feature>
<feature type="compositionally biased region" description="Polar residues" evidence="5">
    <location>
        <begin position="712"/>
        <end position="733"/>
    </location>
</feature>
<feature type="compositionally biased region" description="Basic and acidic residues" evidence="5">
    <location>
        <begin position="402"/>
        <end position="425"/>
    </location>
</feature>
<sequence length="1245" mass="136759">MMSWEMDIDGESSGALGQMDDLENYAFENESCGICGDIIIDRGVLDCCQHWFCYTCIDNWAAITNRCPLCKSEFQHITCSRVYDMSGTTTEDEYPLASDDDDWYLQGESSALSFPSYYIDAEAVVCLDDGGCKVRSGLAAAKGDSTLDTSIACDACDKWYHALCVGFNPDIPTGNSWLCPRCMPTEVNQEADVIFKQKFSEERVIGSDRTSTDASFSGRVSVSVADEGETALVVSMVGIHPEIKGGLSEVGVKTAREAFNGTSCPSDSKDDLTHDTVADASLLRNTDVSSRSHNKSSEMNIFCTVSSETTERSLQFSPIRESATTLFSSEQGNMSTEQLGLPKLVSSYSFAENSKEAENRGQENAVHKHNNEISITRSPLASSPASKLVRSPDIDMIDEDADMKTSQKLELPLRHDGHKSSDNKTNKRIGSGNEVSHPAKKAKLEAQEQERNLIGNSGVSSTHSHATVSAKATFDDMPNSSKHNSVQDILSIVEGDDYGRDIGREQAKPVGRRAGDKSGLRVKKIFRKEGKESSDVVQKLQQEIREVARDTGTNILKSDGSFDEKLLKAFREAIGKPVDGSDKNTNLSLIRAKRALLQKGRKRENLTKKLYGTSAGRRRSEWHRDMDVEFWKYRCSPGVNPEKIETLQSVLQLLRKSSEMDKESAQGKKEEKSNSILSRLYLADASVVPRKDDIKPLSVISGCAPLDKDSQTKANNIKSPNKSATGTEATRINSSSSGKVSSSSTLSKEATSRRDNRISQPSQDQKQTTDGVKHDKRKWALEILARKNASLAQLPADMRPQPTAGRNSKIPLSVRQAQLRRIAEHYLQKANMDVIRRCAESELAIADAVNVEKDIYERSNSKLVYVNLCSQAAHQPTKAKSDNEASDLAQKTESGCDLTPQTVTSEITNVSGGDMEDVLNRAFVSDEKSELGDDIMPEPTVSKHTFSFSSAEEALKEAGLFDSPPNSPEKKAMKAEEDSYKCTVDLDSEPSKTLQSIPGSRLTDISSLEDNNSTVMPCEKPKDNSEEHQKLTSGRETNDTTSETNAVNLAEADRNTVHCEKTSGPGTEISVESNTPDEGIGHVGNSKDMEKAESRLPSQSPNGNDSARDAEVISKPKNLEPSREKSSSDNPSLNIKHPKGDKPSHRAERGGDSKKPIPDQLKKNSSDSSSSIYKKVEMFVKEHIRPLCKSGVITVDQYRWAVTKTTDKVMNFHQDAKNASFLIKEGDKVKKLALQYVEAAQEKVN</sequence>
<dbReference type="InterPro" id="IPR017907">
    <property type="entry name" value="Znf_RING_CS"/>
</dbReference>
<evidence type="ECO:0000259" key="6">
    <source>
        <dbReference type="PROSITE" id="PS50016"/>
    </source>
</evidence>
<dbReference type="InterPro" id="IPR013083">
    <property type="entry name" value="Znf_RING/FYVE/PHD"/>
</dbReference>
<feature type="compositionally biased region" description="Basic and acidic residues" evidence="5">
    <location>
        <begin position="1106"/>
        <end position="1127"/>
    </location>
</feature>
<dbReference type="AlphaFoldDB" id="A0A5J9VGK4"/>
<feature type="compositionally biased region" description="Basic and acidic residues" evidence="5">
    <location>
        <begin position="1085"/>
        <end position="1094"/>
    </location>
</feature>
<organism evidence="8 9">
    <name type="scientific">Eragrostis curvula</name>
    <name type="common">weeping love grass</name>
    <dbReference type="NCBI Taxonomy" id="38414"/>
    <lineage>
        <taxon>Eukaryota</taxon>
        <taxon>Viridiplantae</taxon>
        <taxon>Streptophyta</taxon>
        <taxon>Embryophyta</taxon>
        <taxon>Tracheophyta</taxon>
        <taxon>Spermatophyta</taxon>
        <taxon>Magnoliopsida</taxon>
        <taxon>Liliopsida</taxon>
        <taxon>Poales</taxon>
        <taxon>Poaceae</taxon>
        <taxon>PACMAD clade</taxon>
        <taxon>Chloridoideae</taxon>
        <taxon>Eragrostideae</taxon>
        <taxon>Eragrostidinae</taxon>
        <taxon>Eragrostis</taxon>
    </lineage>
</organism>
<feature type="compositionally biased region" description="Polar residues" evidence="5">
    <location>
        <begin position="758"/>
        <end position="770"/>
    </location>
</feature>
<dbReference type="Pfam" id="PF13639">
    <property type="entry name" value="zf-RING_2"/>
    <property type="match status" value="1"/>
</dbReference>
<evidence type="ECO:0008006" key="10">
    <source>
        <dbReference type="Google" id="ProtNLM"/>
    </source>
</evidence>
<dbReference type="SMART" id="SM00249">
    <property type="entry name" value="PHD"/>
    <property type="match status" value="1"/>
</dbReference>
<feature type="compositionally biased region" description="Basic and acidic residues" evidence="5">
    <location>
        <begin position="1019"/>
        <end position="1030"/>
    </location>
</feature>
<dbReference type="GO" id="GO:0008270">
    <property type="term" value="F:zinc ion binding"/>
    <property type="evidence" value="ECO:0007669"/>
    <property type="project" value="UniProtKB-KW"/>
</dbReference>
<evidence type="ECO:0000256" key="2">
    <source>
        <dbReference type="ARBA" id="ARBA00022771"/>
    </source>
</evidence>
<feature type="region of interest" description="Disordered" evidence="5">
    <location>
        <begin position="874"/>
        <end position="896"/>
    </location>
</feature>
<feature type="domain" description="PHD-type" evidence="6">
    <location>
        <begin position="64"/>
        <end position="185"/>
    </location>
</feature>
<dbReference type="InterPro" id="IPR011011">
    <property type="entry name" value="Znf_FYVE_PHD"/>
</dbReference>
<evidence type="ECO:0000313" key="9">
    <source>
        <dbReference type="Proteomes" id="UP000324897"/>
    </source>
</evidence>
<name>A0A5J9VGK4_9POAL</name>
<feature type="compositionally biased region" description="Basic and acidic residues" evidence="5">
    <location>
        <begin position="968"/>
        <end position="980"/>
    </location>
</feature>
<dbReference type="InterPro" id="IPR001841">
    <property type="entry name" value="Znf_RING"/>
</dbReference>
<feature type="compositionally biased region" description="Basic and acidic residues" evidence="5">
    <location>
        <begin position="1051"/>
        <end position="1061"/>
    </location>
</feature>
<feature type="compositionally biased region" description="Polar residues" evidence="5">
    <location>
        <begin position="1096"/>
        <end position="1105"/>
    </location>
</feature>
<feature type="region of interest" description="Disordered" evidence="5">
    <location>
        <begin position="352"/>
        <end position="446"/>
    </location>
</feature>
<dbReference type="InterPro" id="IPR019787">
    <property type="entry name" value="Znf_PHD-finger"/>
</dbReference>
<feature type="compositionally biased region" description="Basic and acidic residues" evidence="5">
    <location>
        <begin position="353"/>
        <end position="371"/>
    </location>
</feature>
<dbReference type="GO" id="GO:0016567">
    <property type="term" value="P:protein ubiquitination"/>
    <property type="evidence" value="ECO:0007669"/>
    <property type="project" value="TreeGrafter"/>
</dbReference>
<evidence type="ECO:0000256" key="1">
    <source>
        <dbReference type="ARBA" id="ARBA00022723"/>
    </source>
</evidence>
<accession>A0A5J9VGK4</accession>
<keyword evidence="9" id="KW-1185">Reference proteome</keyword>
<gene>
    <name evidence="8" type="ORF">EJB05_17163</name>
</gene>
<evidence type="ECO:0000259" key="7">
    <source>
        <dbReference type="PROSITE" id="PS50089"/>
    </source>
</evidence>
<dbReference type="OrthoDB" id="21204at2759"/>
<dbReference type="PROSITE" id="PS00518">
    <property type="entry name" value="ZF_RING_1"/>
    <property type="match status" value="1"/>
</dbReference>
<evidence type="ECO:0000256" key="4">
    <source>
        <dbReference type="PROSITE-ProRule" id="PRU00175"/>
    </source>
</evidence>
<reference evidence="8 9" key="1">
    <citation type="journal article" date="2019" name="Sci. Rep.">
        <title>A high-quality genome of Eragrostis curvula grass provides insights into Poaceae evolution and supports new strategies to enhance forage quality.</title>
        <authorList>
            <person name="Carballo J."/>
            <person name="Santos B.A.C.M."/>
            <person name="Zappacosta D."/>
            <person name="Garbus I."/>
            <person name="Selva J.P."/>
            <person name="Gallo C.A."/>
            <person name="Diaz A."/>
            <person name="Albertini E."/>
            <person name="Caccamo M."/>
            <person name="Echenique V."/>
        </authorList>
    </citation>
    <scope>NUCLEOTIDE SEQUENCE [LARGE SCALE GENOMIC DNA]</scope>
    <source>
        <strain evidence="9">cv. Victoria</strain>
        <tissue evidence="8">Leaf</tissue>
    </source>
</reference>
<feature type="region of interest" description="Disordered" evidence="5">
    <location>
        <begin position="958"/>
        <end position="1169"/>
    </location>
</feature>
<dbReference type="Proteomes" id="UP000324897">
    <property type="component" value="Unassembled WGS sequence"/>
</dbReference>
<dbReference type="Gramene" id="TVU35279">
    <property type="protein sequence ID" value="TVU35279"/>
    <property type="gene ID" value="EJB05_17163"/>
</dbReference>
<evidence type="ECO:0000256" key="5">
    <source>
        <dbReference type="SAM" id="MobiDB-lite"/>
    </source>
</evidence>
<keyword evidence="1" id="KW-0479">Metal-binding</keyword>
<evidence type="ECO:0000313" key="8">
    <source>
        <dbReference type="EMBL" id="TVU35279.1"/>
    </source>
</evidence>
<dbReference type="Pfam" id="PF00628">
    <property type="entry name" value="PHD"/>
    <property type="match status" value="1"/>
</dbReference>
<feature type="domain" description="RING-type" evidence="7">
    <location>
        <begin position="32"/>
        <end position="71"/>
    </location>
</feature>
<feature type="compositionally biased region" description="Polar residues" evidence="5">
    <location>
        <begin position="372"/>
        <end position="385"/>
    </location>
</feature>
<proteinExistence type="predicted"/>
<dbReference type="Pfam" id="PF15870">
    <property type="entry name" value="EloA-BP1"/>
    <property type="match status" value="1"/>
</dbReference>
<dbReference type="SMART" id="SM00184">
    <property type="entry name" value="RING"/>
    <property type="match status" value="2"/>
</dbReference>
<comment type="caution">
    <text evidence="8">The sequence shown here is derived from an EMBL/GenBank/DDBJ whole genome shotgun (WGS) entry which is preliminary data.</text>
</comment>